<gene>
    <name evidence="1" type="ORF">METZ01_LOCUS305720</name>
</gene>
<dbReference type="AlphaFoldDB" id="A0A382MVR9"/>
<proteinExistence type="predicted"/>
<name>A0A382MVR9_9ZZZZ</name>
<reference evidence="1" key="1">
    <citation type="submission" date="2018-05" db="EMBL/GenBank/DDBJ databases">
        <authorList>
            <person name="Lanie J.A."/>
            <person name="Ng W.-L."/>
            <person name="Kazmierczak K.M."/>
            <person name="Andrzejewski T.M."/>
            <person name="Davidsen T.M."/>
            <person name="Wayne K.J."/>
            <person name="Tettelin H."/>
            <person name="Glass J.I."/>
            <person name="Rusch D."/>
            <person name="Podicherti R."/>
            <person name="Tsui H.-C.T."/>
            <person name="Winkler M.E."/>
        </authorList>
    </citation>
    <scope>NUCLEOTIDE SEQUENCE</scope>
</reference>
<protein>
    <submittedName>
        <fullName evidence="1">Uncharacterized protein</fullName>
    </submittedName>
</protein>
<dbReference type="EMBL" id="UINC01096189">
    <property type="protein sequence ID" value="SVC52866.1"/>
    <property type="molecule type" value="Genomic_DNA"/>
</dbReference>
<sequence>MKSIHSPIDVDTDDRCRPVRLYWRSNTYHVSRILDRWVLQNRWWAREEKRLYVLVEASLAAGEPVAGKAVQHLELYLKTSAVGSGNEWTLARVVD</sequence>
<evidence type="ECO:0000313" key="1">
    <source>
        <dbReference type="EMBL" id="SVC52866.1"/>
    </source>
</evidence>
<accession>A0A382MVR9</accession>
<organism evidence="1">
    <name type="scientific">marine metagenome</name>
    <dbReference type="NCBI Taxonomy" id="408172"/>
    <lineage>
        <taxon>unclassified sequences</taxon>
        <taxon>metagenomes</taxon>
        <taxon>ecological metagenomes</taxon>
    </lineage>
</organism>